<dbReference type="eggNOG" id="ENOG50303EG">
    <property type="taxonomic scope" value="Bacteria"/>
</dbReference>
<evidence type="ECO:0008006" key="4">
    <source>
        <dbReference type="Google" id="ProtNLM"/>
    </source>
</evidence>
<dbReference type="RefSeq" id="WP_042155098.1">
    <property type="nucleotide sequence ID" value="NZ_CM002803.1"/>
</dbReference>
<protein>
    <recommendedName>
        <fullName evidence="4">Lipoprotein</fullName>
    </recommendedName>
</protein>
<feature type="signal peptide" evidence="1">
    <location>
        <begin position="1"/>
        <end position="23"/>
    </location>
</feature>
<dbReference type="Proteomes" id="UP000027395">
    <property type="component" value="Chromosome"/>
</dbReference>
<dbReference type="HOGENOM" id="CLU_1569943_0_0_3"/>
<dbReference type="PATRIC" id="fig|388467.6.peg.2966"/>
<gene>
    <name evidence="2" type="ORF">A19Y_3020</name>
</gene>
<keyword evidence="3" id="KW-1185">Reference proteome</keyword>
<evidence type="ECO:0000313" key="2">
    <source>
        <dbReference type="EMBL" id="KEI67856.1"/>
    </source>
</evidence>
<dbReference type="PROSITE" id="PS51257">
    <property type="entry name" value="PROKAR_LIPOPROTEIN"/>
    <property type="match status" value="1"/>
</dbReference>
<sequence length="168" mass="17952">MNFKQLPKVLIALTLAMSLLISACGGKASTPPSGNQSVNKSAPTTVAQKAVSGSQFNKFFPKGQDGYQVVFAQEKTGFAEAKLNQGGKNVAMLSINDLANNPSAATKYQQSSKTISGYPAVTQGKNTTAILVANRHQVKVQSRAESFTANDREEWLGKFNLNGLSRIK</sequence>
<keyword evidence="1" id="KW-0732">Signal</keyword>
<feature type="chain" id="PRO_5001687588" description="Lipoprotein" evidence="1">
    <location>
        <begin position="24"/>
        <end position="168"/>
    </location>
</feature>
<accession>A0A073CIE0</accession>
<evidence type="ECO:0000256" key="1">
    <source>
        <dbReference type="SAM" id="SignalP"/>
    </source>
</evidence>
<evidence type="ECO:0000313" key="3">
    <source>
        <dbReference type="Proteomes" id="UP000027395"/>
    </source>
</evidence>
<dbReference type="STRING" id="388467.A19Y_3020"/>
<organism evidence="2 3">
    <name type="scientific">Planktothrix agardhii (strain NIVA-CYA 126/8)</name>
    <dbReference type="NCBI Taxonomy" id="388467"/>
    <lineage>
        <taxon>Bacteria</taxon>
        <taxon>Bacillati</taxon>
        <taxon>Cyanobacteriota</taxon>
        <taxon>Cyanophyceae</taxon>
        <taxon>Oscillatoriophycideae</taxon>
        <taxon>Oscillatoriales</taxon>
        <taxon>Microcoleaceae</taxon>
        <taxon>Planktothrix</taxon>
    </lineage>
</organism>
<dbReference type="EMBL" id="CM002803">
    <property type="protein sequence ID" value="KEI67856.1"/>
    <property type="molecule type" value="Genomic_DNA"/>
</dbReference>
<reference evidence="2 3" key="1">
    <citation type="journal article" date="2014" name="Appl. Environ. Microbiol.">
        <title>Elucidation of insertion elements encoded on plasmids and in vitro construction of shuttle vectors from the toxic cyanobacterium Planktothrix.</title>
        <authorList>
            <person name="Christiansen G."/>
            <person name="Goesmann A."/>
            <person name="Kurmayer R."/>
        </authorList>
    </citation>
    <scope>NUCLEOTIDE SEQUENCE [LARGE SCALE GENOMIC DNA]</scope>
    <source>
        <strain evidence="2 3">NIVA-CYA 126/8</strain>
    </source>
</reference>
<dbReference type="AlphaFoldDB" id="A0A073CIE0"/>
<proteinExistence type="predicted"/>
<name>A0A073CIE0_PLAA1</name>